<feature type="region of interest" description="Disordered" evidence="1">
    <location>
        <begin position="1808"/>
        <end position="1857"/>
    </location>
</feature>
<dbReference type="PANTHER" id="PTHR21556:SF2">
    <property type="entry name" value="TRESLIN"/>
    <property type="match status" value="1"/>
</dbReference>
<dbReference type="RefSeq" id="XP_032050890.1">
    <property type="nucleotide sequence ID" value="XM_032194999.1"/>
</dbReference>
<proteinExistence type="predicted"/>
<feature type="domain" description="Treslin N-terminal" evidence="3">
    <location>
        <begin position="9"/>
        <end position="201"/>
    </location>
</feature>
<feature type="region of interest" description="Disordered" evidence="1">
    <location>
        <begin position="1120"/>
        <end position="1168"/>
    </location>
</feature>
<protein>
    <submittedName>
        <fullName evidence="6">Treslin</fullName>
    </submittedName>
</protein>
<feature type="region of interest" description="Disordered" evidence="1">
    <location>
        <begin position="1293"/>
        <end position="1316"/>
    </location>
</feature>
<dbReference type="InterPro" id="IPR032746">
    <property type="entry name" value="Treslin_M"/>
</dbReference>
<dbReference type="Proteomes" id="UP000504639">
    <property type="component" value="Chromosome 11"/>
</dbReference>
<feature type="compositionally biased region" description="Basic and acidic residues" evidence="1">
    <location>
        <begin position="1554"/>
        <end position="1563"/>
    </location>
</feature>
<dbReference type="GO" id="GO:0007095">
    <property type="term" value="P:mitotic G2 DNA damage checkpoint signaling"/>
    <property type="evidence" value="ECO:0007669"/>
    <property type="project" value="TreeGrafter"/>
</dbReference>
<dbReference type="InterPro" id="IPR026153">
    <property type="entry name" value="Treslin"/>
</dbReference>
<dbReference type="InterPro" id="IPR053920">
    <property type="entry name" value="Treslin_STD"/>
</dbReference>
<dbReference type="PANTHER" id="PTHR21556">
    <property type="entry name" value="TRESLIN"/>
    <property type="match status" value="1"/>
</dbReference>
<dbReference type="GeneID" id="116493537"/>
<feature type="domain" description="Treslin M" evidence="2">
    <location>
        <begin position="282"/>
        <end position="426"/>
    </location>
</feature>
<feature type="compositionally biased region" description="Basic and acidic residues" evidence="1">
    <location>
        <begin position="1842"/>
        <end position="1857"/>
    </location>
</feature>
<organism evidence="5 6">
    <name type="scientific">Aythya fuligula</name>
    <name type="common">Tufted duck</name>
    <name type="synonym">Anas fuligula</name>
    <dbReference type="NCBI Taxonomy" id="219594"/>
    <lineage>
        <taxon>Eukaryota</taxon>
        <taxon>Metazoa</taxon>
        <taxon>Chordata</taxon>
        <taxon>Craniata</taxon>
        <taxon>Vertebrata</taxon>
        <taxon>Euteleostomi</taxon>
        <taxon>Archelosauria</taxon>
        <taxon>Archosauria</taxon>
        <taxon>Dinosauria</taxon>
        <taxon>Saurischia</taxon>
        <taxon>Theropoda</taxon>
        <taxon>Coelurosauria</taxon>
        <taxon>Aves</taxon>
        <taxon>Neognathae</taxon>
        <taxon>Galloanserae</taxon>
        <taxon>Anseriformes</taxon>
        <taxon>Anatidae</taxon>
        <taxon>Aythyinae</taxon>
        <taxon>Aythya</taxon>
    </lineage>
</organism>
<feature type="compositionally biased region" description="Basic and acidic residues" evidence="1">
    <location>
        <begin position="1736"/>
        <end position="1754"/>
    </location>
</feature>
<feature type="domain" description="Treslin STD" evidence="4">
    <location>
        <begin position="646"/>
        <end position="796"/>
    </location>
</feature>
<feature type="compositionally biased region" description="Basic and acidic residues" evidence="1">
    <location>
        <begin position="1407"/>
        <end position="1417"/>
    </location>
</feature>
<dbReference type="GO" id="GO:0030174">
    <property type="term" value="P:regulation of DNA-templated DNA replication initiation"/>
    <property type="evidence" value="ECO:0007669"/>
    <property type="project" value="TreeGrafter"/>
</dbReference>
<dbReference type="CTD" id="90381"/>
<dbReference type="GO" id="GO:0003682">
    <property type="term" value="F:chromatin binding"/>
    <property type="evidence" value="ECO:0007669"/>
    <property type="project" value="TreeGrafter"/>
</dbReference>
<accession>A0A6J3DLH4</accession>
<feature type="region of interest" description="Disordered" evidence="1">
    <location>
        <begin position="870"/>
        <end position="914"/>
    </location>
</feature>
<feature type="compositionally biased region" description="Basic and acidic residues" evidence="1">
    <location>
        <begin position="1815"/>
        <end position="1833"/>
    </location>
</feature>
<keyword evidence="5" id="KW-1185">Reference proteome</keyword>
<dbReference type="Pfam" id="PF21855">
    <property type="entry name" value="Treslin_STD"/>
    <property type="match status" value="1"/>
</dbReference>
<feature type="compositionally biased region" description="Basic residues" evidence="1">
    <location>
        <begin position="1139"/>
        <end position="1151"/>
    </location>
</feature>
<feature type="region of interest" description="Disordered" evidence="1">
    <location>
        <begin position="1619"/>
        <end position="1642"/>
    </location>
</feature>
<dbReference type="Pfam" id="PF15292">
    <property type="entry name" value="Treslin_M"/>
    <property type="match status" value="1"/>
</dbReference>
<feature type="compositionally biased region" description="Low complexity" evidence="1">
    <location>
        <begin position="1726"/>
        <end position="1735"/>
    </location>
</feature>
<dbReference type="InterPro" id="IPR053919">
    <property type="entry name" value="Treslin_N"/>
</dbReference>
<feature type="compositionally biased region" description="Basic residues" evidence="1">
    <location>
        <begin position="1940"/>
        <end position="1957"/>
    </location>
</feature>
<dbReference type="KEGG" id="aful:116493537"/>
<name>A0A6J3DLH4_AYTFU</name>
<feature type="region of interest" description="Disordered" evidence="1">
    <location>
        <begin position="557"/>
        <end position="581"/>
    </location>
</feature>
<evidence type="ECO:0000259" key="3">
    <source>
        <dbReference type="Pfam" id="PF21854"/>
    </source>
</evidence>
<evidence type="ECO:0000313" key="6">
    <source>
        <dbReference type="RefSeq" id="XP_032050890.1"/>
    </source>
</evidence>
<feature type="region of interest" description="Disordered" evidence="1">
    <location>
        <begin position="1688"/>
        <end position="1754"/>
    </location>
</feature>
<reference evidence="6" key="1">
    <citation type="submission" date="2025-08" db="UniProtKB">
        <authorList>
            <consortium name="RefSeq"/>
        </authorList>
    </citation>
    <scope>IDENTIFICATION</scope>
    <source>
        <tissue evidence="6">Lung</tissue>
    </source>
</reference>
<feature type="compositionally biased region" description="Basic residues" evidence="1">
    <location>
        <begin position="566"/>
        <end position="581"/>
    </location>
</feature>
<evidence type="ECO:0000259" key="2">
    <source>
        <dbReference type="Pfam" id="PF15292"/>
    </source>
</evidence>
<feature type="region of interest" description="Disordered" evidence="1">
    <location>
        <begin position="1225"/>
        <end position="1249"/>
    </location>
</feature>
<feature type="compositionally biased region" description="Basic and acidic residues" evidence="1">
    <location>
        <begin position="1456"/>
        <end position="1466"/>
    </location>
</feature>
<feature type="compositionally biased region" description="Low complexity" evidence="1">
    <location>
        <begin position="1233"/>
        <end position="1249"/>
    </location>
</feature>
<feature type="region of interest" description="Disordered" evidence="1">
    <location>
        <begin position="1492"/>
        <end position="1590"/>
    </location>
</feature>
<feature type="region of interest" description="Disordered" evidence="1">
    <location>
        <begin position="122"/>
        <end position="144"/>
    </location>
</feature>
<feature type="region of interest" description="Disordered" evidence="1">
    <location>
        <begin position="1368"/>
        <end position="1472"/>
    </location>
</feature>
<dbReference type="GO" id="GO:0005634">
    <property type="term" value="C:nucleus"/>
    <property type="evidence" value="ECO:0007669"/>
    <property type="project" value="InterPro"/>
</dbReference>
<gene>
    <name evidence="6" type="primary">TICRR</name>
</gene>
<dbReference type="Pfam" id="PF21854">
    <property type="entry name" value="Treslin_N"/>
    <property type="match status" value="1"/>
</dbReference>
<dbReference type="GO" id="GO:0010212">
    <property type="term" value="P:response to ionizing radiation"/>
    <property type="evidence" value="ECO:0007669"/>
    <property type="project" value="InterPro"/>
</dbReference>
<sequence length="1957" mass="214229">MSVPCSPSAVFLLDTSSPCRRARLRRGALRLLNHLCCRFGPPRLRWAFRFFDSLGGRGGASRGGGFRQPGPSAWARFEEELAERMGAAQSGLPGPAPRAALTHGGLKETLLGFQWERPEIASPTKPLRASRRSAPGPARGEVPENLAAPEGFANAVFLFSPCPHSGRELRQFVSGSAAAAPLEPPTAQEVAEKLLPRGVQELLVDQKVTLYWVDTAEWSQVIESPDHVGYWTMLELLQQIGGTILPSETLVQCLSHHRAHLGHGFLGDPSSPVPQTLPWTSLLPLDSTLTCLFSKPSVFQAAFPKQEGTLFLSMPGGKKEEKCAVILEPLAMSQQQLCCPVDIFLKGSLTGWNWMQAGSFLTESWVLHISEADCAEHNRVVFHQLLRSLVAEELYMVAEVSLSKTWSPCTAVLSPLSESAAVLTLLRAEQTAEAQQHNLVGAVVEDPPQDPALHLPDIVHSVLSNIDMSAEDSLASPEETPVPEWVRRELSDTGSWHPSVLEAWYHSSNVCGASSDLMESFRLLQAPCANEKDGADQSEVELSESLSELYQRKFSEISATAGPGNNRKRRGVPRTPVRQKMKTMPRSLQMLNVARLNVKAQKFQPDGVPPAVSEKVPQKLSAKRLDEKWEEKEKALKISVDFKTEEELQAHLITSYQKAVAEEVISSVCAQNMIMAIKRFLKVQNAKEKEVACVEQVRNHLLKTSKVLRQQHGSEKETKVRECQLQVFLRLELCLQCPSLQSNADEMEQLLEEMTDMLRILCLTEDPAYLTKFLEEILDLYMNSIPKTLGDLYYSLGTQIPPKLASVLPSDFFSDDSVTLDSKSPGLPESLSSALTPSAVCLRSEGDQLEELRTRSAKKRRNNILARHRSMTEASQNLRQIEIPKTAKTPLRKESSRSHLATEKSQQMPLQKEAVQEVTKVRRNLFNEGIRSPSKKSMKKMPRSQSVSAVEGLKYKCSDEGAKDHHKLLTKRVAETPLHKQVSRRLLHRQIKGRSSDPGCDTGVVEESPEKAIIEAGLRRSPRIKQLSLNRTHSGVFYSAAQPSSQNSQGVHQGREEESCTQQDVAAIKLHSKSPTVQTPKRLFFGAVIDTCSPAEKHSSGRRRTRKDSLNLEELTACQTPRKTPHKSTQKLLNSASKLPRRSPRILHRTPQKLEKTPSKSPAAKQSAAKCLGKYFSRPVQGAKSPSVLRESKRVHLLQVTPEDRTLQDKLSPPYKEAALQMPEHNEASNTVNSSLPHNNSNPLGSSPSALQESFLTELRTPRCSLRSLSKLSSPAGTQRLIFPSEIRVQPEAVSQAMESTPRKLEDSGSKLPALPASPLTAEMSELTVKLQSPFSSPLCAAAISSPSHVQAGESRWELTVPKTSLLKSPGIAGSLPKSPLNASKQGGCEPDSGGEDLTPRACETPSRNKDSHRDNGDSSCEESLQLSKSQIPENTPVSEKNKPVDVMAQNSSPGKDPENVDEHSSPKLPAGECALSAETECEQVLKEGNSSASTCESFLSSSQTSSDELEARSLLREEYTRTKAPSLRRHSRCALSTSPPLPKSAPAYSLRCTADRRQREAAARMGNPELPAKFSTPKSHCKAPSASPPTYEVELEMQASGLPKLRIKKINSCSALEVQPEASASKPKGGESPFGDLATASCSKHPGKLAAACVSPSCFRAFHSTPGKGGGQTYICQSCTPTSCASNATSPSPLEAEVPQTPSPRLKGKSTPDAIKDWPRRRRAAGSTASAGSGRNEKTADERRMSAGREGEVKVLERCSSRVISMLGEFELEGICRLQDQASPPDSDPRAEESFVVGTFGLKSRKRTFTSLSPEKEENHEAKRTCSDKHNSDPCVFSPDEGNRSKSRTDSVLSEKPRACSLVTPVQPNCMGDDDVFLLSGTTPPLKSALSASSLLALTQSPLLCKGQTPPARKRAREGESDALEVMTNQELSPFHSVASRKRPLSRTYSRKRLLS</sequence>
<dbReference type="GO" id="GO:0033314">
    <property type="term" value="P:mitotic DNA replication checkpoint signaling"/>
    <property type="evidence" value="ECO:0007669"/>
    <property type="project" value="InterPro"/>
</dbReference>
<feature type="compositionally biased region" description="Polar residues" evidence="1">
    <location>
        <begin position="1418"/>
        <end position="1439"/>
    </location>
</feature>
<feature type="region of interest" description="Disordered" evidence="1">
    <location>
        <begin position="1907"/>
        <end position="1957"/>
    </location>
</feature>
<feature type="compositionally biased region" description="Polar residues" evidence="1">
    <location>
        <begin position="1492"/>
        <end position="1507"/>
    </location>
</feature>
<feature type="compositionally biased region" description="Low complexity" evidence="1">
    <location>
        <begin position="1159"/>
        <end position="1168"/>
    </location>
</feature>
<feature type="compositionally biased region" description="Basic and acidic residues" evidence="1">
    <location>
        <begin position="891"/>
        <end position="902"/>
    </location>
</feature>
<evidence type="ECO:0000313" key="5">
    <source>
        <dbReference type="Proteomes" id="UP000504639"/>
    </source>
</evidence>
<evidence type="ECO:0000259" key="4">
    <source>
        <dbReference type="Pfam" id="PF21855"/>
    </source>
</evidence>
<evidence type="ECO:0000256" key="1">
    <source>
        <dbReference type="SAM" id="MobiDB-lite"/>
    </source>
</evidence>
<dbReference type="GO" id="GO:0006260">
    <property type="term" value="P:DNA replication"/>
    <property type="evidence" value="ECO:0007669"/>
    <property type="project" value="InterPro"/>
</dbReference>
<feature type="compositionally biased region" description="Basic and acidic residues" evidence="1">
    <location>
        <begin position="1510"/>
        <end position="1522"/>
    </location>
</feature>
<dbReference type="InParanoid" id="A0A6J3DLH4"/>